<dbReference type="GO" id="GO:0005886">
    <property type="term" value="C:plasma membrane"/>
    <property type="evidence" value="ECO:0007669"/>
    <property type="project" value="UniProtKB-SubCell"/>
</dbReference>
<protein>
    <submittedName>
        <fullName evidence="8">MFS transporter</fullName>
    </submittedName>
</protein>
<evidence type="ECO:0000256" key="5">
    <source>
        <dbReference type="ARBA" id="ARBA00023136"/>
    </source>
</evidence>
<dbReference type="InterPro" id="IPR050189">
    <property type="entry name" value="MFS_Efflux_Transporters"/>
</dbReference>
<comment type="subcellular location">
    <subcellularLocation>
        <location evidence="1">Cell membrane</location>
        <topology evidence="1">Multi-pass membrane protein</topology>
    </subcellularLocation>
</comment>
<dbReference type="InterPro" id="IPR036259">
    <property type="entry name" value="MFS_trans_sf"/>
</dbReference>
<dbReference type="InterPro" id="IPR011701">
    <property type="entry name" value="MFS"/>
</dbReference>
<evidence type="ECO:0000313" key="9">
    <source>
        <dbReference type="Proteomes" id="UP001138757"/>
    </source>
</evidence>
<keyword evidence="9" id="KW-1185">Reference proteome</keyword>
<proteinExistence type="predicted"/>
<dbReference type="GO" id="GO:0022857">
    <property type="term" value="F:transmembrane transporter activity"/>
    <property type="evidence" value="ECO:0007669"/>
    <property type="project" value="InterPro"/>
</dbReference>
<dbReference type="EMBL" id="JAHGAW010000008">
    <property type="protein sequence ID" value="MBT2187890.1"/>
    <property type="molecule type" value="Genomic_DNA"/>
</dbReference>
<dbReference type="PANTHER" id="PTHR43124:SF3">
    <property type="entry name" value="CHLORAMPHENICOL EFFLUX PUMP RV0191"/>
    <property type="match status" value="1"/>
</dbReference>
<feature type="domain" description="Major facilitator superfamily (MFS) profile" evidence="7">
    <location>
        <begin position="10"/>
        <end position="395"/>
    </location>
</feature>
<keyword evidence="5 6" id="KW-0472">Membrane</keyword>
<feature type="transmembrane region" description="Helical" evidence="6">
    <location>
        <begin position="46"/>
        <end position="64"/>
    </location>
</feature>
<accession>A0A9X1IS80</accession>
<dbReference type="Proteomes" id="UP001138757">
    <property type="component" value="Unassembled WGS sequence"/>
</dbReference>
<keyword evidence="3 6" id="KW-0812">Transmembrane</keyword>
<feature type="transmembrane region" description="Helical" evidence="6">
    <location>
        <begin position="279"/>
        <end position="298"/>
    </location>
</feature>
<dbReference type="Pfam" id="PF07690">
    <property type="entry name" value="MFS_1"/>
    <property type="match status" value="1"/>
</dbReference>
<evidence type="ECO:0000259" key="7">
    <source>
        <dbReference type="PROSITE" id="PS50850"/>
    </source>
</evidence>
<name>A0A9X1IS80_9SPHN</name>
<evidence type="ECO:0000256" key="4">
    <source>
        <dbReference type="ARBA" id="ARBA00022989"/>
    </source>
</evidence>
<feature type="transmembrane region" description="Helical" evidence="6">
    <location>
        <begin position="166"/>
        <end position="184"/>
    </location>
</feature>
<evidence type="ECO:0000256" key="3">
    <source>
        <dbReference type="ARBA" id="ARBA00022692"/>
    </source>
</evidence>
<evidence type="ECO:0000313" key="8">
    <source>
        <dbReference type="EMBL" id="MBT2187890.1"/>
    </source>
</evidence>
<dbReference type="Gene3D" id="1.20.1720.10">
    <property type="entry name" value="Multidrug resistance protein D"/>
    <property type="match status" value="1"/>
</dbReference>
<feature type="transmembrane region" description="Helical" evidence="6">
    <location>
        <begin position="101"/>
        <end position="122"/>
    </location>
</feature>
<gene>
    <name evidence="8" type="ORF">KK488_13125</name>
</gene>
<evidence type="ECO:0000256" key="1">
    <source>
        <dbReference type="ARBA" id="ARBA00004651"/>
    </source>
</evidence>
<feature type="transmembrane region" description="Helical" evidence="6">
    <location>
        <begin position="76"/>
        <end position="95"/>
    </location>
</feature>
<feature type="transmembrane region" description="Helical" evidence="6">
    <location>
        <begin position="247"/>
        <end position="267"/>
    </location>
</feature>
<sequence>MPAQHLPRALLLLVAALTAILPLSIEGMSPVLPSLTSDLAVPRADVAAAMSAFVIAFAAAQLFCGMLADAVGRRPVIYAGLILYIAASLIGASAHDFVVVVTARVLQGLGCAALALLARTIVRDLLDRADAARTLALVGAIYGPVPTLAPLLSGGLVMLFGWRAPLLSMGVICAIVALASLRILPETLSPERRLPLNPGGVLRSLGGLARSKALLAFVFGNAFAYSVLFMFSTGAPQVIVGRLGETAGHYSIMLAISTLGFVFGSLLSNRMIRTHSLEAALRFGTVIQVSAGIVMIAATALWPGAWEALVVPEIFYTFGWGVVQPQMQAGALSLHPRAIGQASALLGFGQLAVAGVIAAGFARLTTGSALSLAIGMAFCAGMALLCAWVFIGRMREA</sequence>
<dbReference type="AlphaFoldDB" id="A0A9X1IS80"/>
<feature type="transmembrane region" description="Helical" evidence="6">
    <location>
        <begin position="213"/>
        <end position="235"/>
    </location>
</feature>
<dbReference type="RefSeq" id="WP_214624140.1">
    <property type="nucleotide sequence ID" value="NZ_JAHGAW010000008.1"/>
</dbReference>
<dbReference type="PROSITE" id="PS50850">
    <property type="entry name" value="MFS"/>
    <property type="match status" value="1"/>
</dbReference>
<reference evidence="8" key="1">
    <citation type="submission" date="2021-05" db="EMBL/GenBank/DDBJ databases">
        <title>Genome of Sphingobium sp. strain.</title>
        <authorList>
            <person name="Fan R."/>
        </authorList>
    </citation>
    <scope>NUCLEOTIDE SEQUENCE</scope>
    <source>
        <strain evidence="8">H33</strain>
    </source>
</reference>
<feature type="transmembrane region" description="Helical" evidence="6">
    <location>
        <begin position="370"/>
        <end position="391"/>
    </location>
</feature>
<keyword evidence="2" id="KW-1003">Cell membrane</keyword>
<keyword evidence="4 6" id="KW-1133">Transmembrane helix</keyword>
<dbReference type="PANTHER" id="PTHR43124">
    <property type="entry name" value="PURINE EFFLUX PUMP PBUE"/>
    <property type="match status" value="1"/>
</dbReference>
<feature type="transmembrane region" description="Helical" evidence="6">
    <location>
        <begin position="344"/>
        <end position="364"/>
    </location>
</feature>
<organism evidence="8 9">
    <name type="scientific">Sphingobium nicotianae</name>
    <dbReference type="NCBI Taxonomy" id="2782607"/>
    <lineage>
        <taxon>Bacteria</taxon>
        <taxon>Pseudomonadati</taxon>
        <taxon>Pseudomonadota</taxon>
        <taxon>Alphaproteobacteria</taxon>
        <taxon>Sphingomonadales</taxon>
        <taxon>Sphingomonadaceae</taxon>
        <taxon>Sphingobium</taxon>
    </lineage>
</organism>
<dbReference type="InterPro" id="IPR020846">
    <property type="entry name" value="MFS_dom"/>
</dbReference>
<evidence type="ECO:0000256" key="6">
    <source>
        <dbReference type="SAM" id="Phobius"/>
    </source>
</evidence>
<feature type="transmembrane region" description="Helical" evidence="6">
    <location>
        <begin position="134"/>
        <end position="160"/>
    </location>
</feature>
<dbReference type="SUPFAM" id="SSF103473">
    <property type="entry name" value="MFS general substrate transporter"/>
    <property type="match status" value="1"/>
</dbReference>
<comment type="caution">
    <text evidence="8">The sequence shown here is derived from an EMBL/GenBank/DDBJ whole genome shotgun (WGS) entry which is preliminary data.</text>
</comment>
<evidence type="ECO:0000256" key="2">
    <source>
        <dbReference type="ARBA" id="ARBA00022475"/>
    </source>
</evidence>